<dbReference type="WBParaSite" id="MBELARI_LOCUS19342">
    <property type="protein sequence ID" value="MBELARI_LOCUS19342"/>
    <property type="gene ID" value="MBELARI_LOCUS19342"/>
</dbReference>
<dbReference type="InterPro" id="IPR000884">
    <property type="entry name" value="TSP1_rpt"/>
</dbReference>
<evidence type="ECO:0000313" key="3">
    <source>
        <dbReference type="WBParaSite" id="MBELARI_LOCUS19342"/>
    </source>
</evidence>
<dbReference type="Pfam" id="PF00090">
    <property type="entry name" value="TSP_1"/>
    <property type="match status" value="1"/>
</dbReference>
<reference evidence="3" key="1">
    <citation type="submission" date="2024-02" db="UniProtKB">
        <authorList>
            <consortium name="WormBaseParasite"/>
        </authorList>
    </citation>
    <scope>IDENTIFICATION</scope>
</reference>
<keyword evidence="2" id="KW-1185">Reference proteome</keyword>
<dbReference type="Proteomes" id="UP000887575">
    <property type="component" value="Unassembled WGS sequence"/>
</dbReference>
<dbReference type="PROSITE" id="PS50092">
    <property type="entry name" value="TSP1"/>
    <property type="match status" value="1"/>
</dbReference>
<dbReference type="Gene3D" id="2.20.100.10">
    <property type="entry name" value="Thrombospondin type-1 (TSP1) repeat"/>
    <property type="match status" value="1"/>
</dbReference>
<name>A0AAF3EYQ1_9BILA</name>
<dbReference type="SUPFAM" id="SSF82895">
    <property type="entry name" value="TSP-1 type 1 repeat"/>
    <property type="match status" value="1"/>
</dbReference>
<evidence type="ECO:0000256" key="1">
    <source>
        <dbReference type="SAM" id="SignalP"/>
    </source>
</evidence>
<dbReference type="InterPro" id="IPR036383">
    <property type="entry name" value="TSP1_rpt_sf"/>
</dbReference>
<dbReference type="AlphaFoldDB" id="A0AAF3EYQ1"/>
<sequence length="164" mass="16888">MGRLGHLAATIIIALVCQQAQAQFTAWLTANAACSTCTPAPAFGAMSIRLCKESTTGGGCGPVSSYIQWTPCCGSTVVSWSPWGAWSECTAACGACGRQTRSRVCAAANGCPGTCAGNSNDTSATPCDATTGTNMYSTCVFPMPSCCGSYKRNLSLTSKKYVCM</sequence>
<organism evidence="2 3">
    <name type="scientific">Mesorhabditis belari</name>
    <dbReference type="NCBI Taxonomy" id="2138241"/>
    <lineage>
        <taxon>Eukaryota</taxon>
        <taxon>Metazoa</taxon>
        <taxon>Ecdysozoa</taxon>
        <taxon>Nematoda</taxon>
        <taxon>Chromadorea</taxon>
        <taxon>Rhabditida</taxon>
        <taxon>Rhabditina</taxon>
        <taxon>Rhabditomorpha</taxon>
        <taxon>Rhabditoidea</taxon>
        <taxon>Rhabditidae</taxon>
        <taxon>Mesorhabditinae</taxon>
        <taxon>Mesorhabditis</taxon>
    </lineage>
</organism>
<proteinExistence type="predicted"/>
<feature type="chain" id="PRO_5042099912" evidence="1">
    <location>
        <begin position="23"/>
        <end position="164"/>
    </location>
</feature>
<protein>
    <submittedName>
        <fullName evidence="3">Uncharacterized protein</fullName>
    </submittedName>
</protein>
<feature type="signal peptide" evidence="1">
    <location>
        <begin position="1"/>
        <end position="22"/>
    </location>
</feature>
<keyword evidence="1" id="KW-0732">Signal</keyword>
<evidence type="ECO:0000313" key="2">
    <source>
        <dbReference type="Proteomes" id="UP000887575"/>
    </source>
</evidence>
<accession>A0AAF3EYQ1</accession>
<dbReference type="SMART" id="SM00209">
    <property type="entry name" value="TSP1"/>
    <property type="match status" value="1"/>
</dbReference>